<dbReference type="GO" id="GO:0016075">
    <property type="term" value="P:rRNA catabolic process"/>
    <property type="evidence" value="ECO:0007669"/>
    <property type="project" value="TreeGrafter"/>
</dbReference>
<name>A0A6V8LBM8_9ACTN</name>
<sequence>MTETPARGQVYWAEVGGIGRKPWLVVSNNQRNRHLESFLAVRITTTDRHAGMPTVVRLSQDDPLVGYVVCDDLGPVYRDEIVKSAGAVSGRTMLAVNDALRAALAIST</sequence>
<keyword evidence="2" id="KW-1277">Toxin-antitoxin system</keyword>
<dbReference type="EMBL" id="BLPG01000001">
    <property type="protein sequence ID" value="GFJ90065.1"/>
    <property type="molecule type" value="Genomic_DNA"/>
</dbReference>
<evidence type="ECO:0000313" key="3">
    <source>
        <dbReference type="EMBL" id="GFJ90065.1"/>
    </source>
</evidence>
<proteinExistence type="inferred from homology"/>
<organism evidence="3 4">
    <name type="scientific">Phytohabitans rumicis</name>
    <dbReference type="NCBI Taxonomy" id="1076125"/>
    <lineage>
        <taxon>Bacteria</taxon>
        <taxon>Bacillati</taxon>
        <taxon>Actinomycetota</taxon>
        <taxon>Actinomycetes</taxon>
        <taxon>Micromonosporales</taxon>
        <taxon>Micromonosporaceae</taxon>
    </lineage>
</organism>
<reference evidence="3 4" key="1">
    <citation type="submission" date="2020-03" db="EMBL/GenBank/DDBJ databases">
        <title>Whole genome shotgun sequence of Phytohabitans rumicis NBRC 108638.</title>
        <authorList>
            <person name="Komaki H."/>
            <person name="Tamura T."/>
        </authorList>
    </citation>
    <scope>NUCLEOTIDE SEQUENCE [LARGE SCALE GENOMIC DNA]</scope>
    <source>
        <strain evidence="3 4">NBRC 108638</strain>
    </source>
</reference>
<comment type="similarity">
    <text evidence="1">Belongs to the PemK/MazF family.</text>
</comment>
<protein>
    <submittedName>
        <fullName evidence="3">Endoribonuclease MazF1</fullName>
    </submittedName>
</protein>
<gene>
    <name evidence="3" type="primary">mazF1</name>
    <name evidence="3" type="ORF">Prum_037070</name>
</gene>
<dbReference type="InterPro" id="IPR011067">
    <property type="entry name" value="Plasmid_toxin/cell-grow_inhib"/>
</dbReference>
<dbReference type="PANTHER" id="PTHR33988:SF2">
    <property type="entry name" value="ENDORIBONUCLEASE MAZF"/>
    <property type="match status" value="1"/>
</dbReference>
<dbReference type="AlphaFoldDB" id="A0A6V8LBM8"/>
<reference evidence="3 4" key="2">
    <citation type="submission" date="2020-03" db="EMBL/GenBank/DDBJ databases">
        <authorList>
            <person name="Ichikawa N."/>
            <person name="Kimura A."/>
            <person name="Kitahashi Y."/>
            <person name="Uohara A."/>
        </authorList>
    </citation>
    <scope>NUCLEOTIDE SEQUENCE [LARGE SCALE GENOMIC DNA]</scope>
    <source>
        <strain evidence="3 4">NBRC 108638</strain>
    </source>
</reference>
<dbReference type="InterPro" id="IPR003477">
    <property type="entry name" value="PemK-like"/>
</dbReference>
<dbReference type="GO" id="GO:0006402">
    <property type="term" value="P:mRNA catabolic process"/>
    <property type="evidence" value="ECO:0007669"/>
    <property type="project" value="TreeGrafter"/>
</dbReference>
<accession>A0A6V8LBM8</accession>
<dbReference type="GO" id="GO:0004521">
    <property type="term" value="F:RNA endonuclease activity"/>
    <property type="evidence" value="ECO:0007669"/>
    <property type="project" value="TreeGrafter"/>
</dbReference>
<evidence type="ECO:0000256" key="2">
    <source>
        <dbReference type="ARBA" id="ARBA00022649"/>
    </source>
</evidence>
<comment type="caution">
    <text evidence="3">The sequence shown here is derived from an EMBL/GenBank/DDBJ whole genome shotgun (WGS) entry which is preliminary data.</text>
</comment>
<dbReference type="Gene3D" id="2.30.30.110">
    <property type="match status" value="1"/>
</dbReference>
<evidence type="ECO:0000256" key="1">
    <source>
        <dbReference type="ARBA" id="ARBA00007521"/>
    </source>
</evidence>
<dbReference type="GO" id="GO:0003677">
    <property type="term" value="F:DNA binding"/>
    <property type="evidence" value="ECO:0007669"/>
    <property type="project" value="InterPro"/>
</dbReference>
<dbReference type="PANTHER" id="PTHR33988">
    <property type="entry name" value="ENDORIBONUCLEASE MAZF-RELATED"/>
    <property type="match status" value="1"/>
</dbReference>
<evidence type="ECO:0000313" key="4">
    <source>
        <dbReference type="Proteomes" id="UP000482960"/>
    </source>
</evidence>
<dbReference type="Proteomes" id="UP000482960">
    <property type="component" value="Unassembled WGS sequence"/>
</dbReference>
<dbReference type="SUPFAM" id="SSF50118">
    <property type="entry name" value="Cell growth inhibitor/plasmid maintenance toxic component"/>
    <property type="match status" value="1"/>
</dbReference>
<dbReference type="RefSeq" id="WP_173077495.1">
    <property type="nucleotide sequence ID" value="NZ_BAABJB010000009.1"/>
</dbReference>
<keyword evidence="4" id="KW-1185">Reference proteome</keyword>
<dbReference type="Pfam" id="PF02452">
    <property type="entry name" value="PemK_toxin"/>
    <property type="match status" value="1"/>
</dbReference>